<dbReference type="InterPro" id="IPR046031">
    <property type="entry name" value="DUF5989"/>
</dbReference>
<dbReference type="EMBL" id="JBHTLP010000019">
    <property type="protein sequence ID" value="MFD1144111.1"/>
    <property type="molecule type" value="Genomic_DNA"/>
</dbReference>
<protein>
    <submittedName>
        <fullName evidence="1">DUF5989 family protein</fullName>
    </submittedName>
</protein>
<name>A0ABW3QIP2_9BACT</name>
<reference evidence="2" key="1">
    <citation type="journal article" date="2019" name="Int. J. Syst. Evol. Microbiol.">
        <title>The Global Catalogue of Microorganisms (GCM) 10K type strain sequencing project: providing services to taxonomists for standard genome sequencing and annotation.</title>
        <authorList>
            <consortium name="The Broad Institute Genomics Platform"/>
            <consortium name="The Broad Institute Genome Sequencing Center for Infectious Disease"/>
            <person name="Wu L."/>
            <person name="Ma J."/>
        </authorList>
    </citation>
    <scope>NUCLEOTIDE SEQUENCE [LARGE SCALE GENOMIC DNA]</scope>
    <source>
        <strain evidence="2">CCUG 55608</strain>
    </source>
</reference>
<dbReference type="Proteomes" id="UP001597116">
    <property type="component" value="Unassembled WGS sequence"/>
</dbReference>
<sequence length="49" mass="5928">MEFIHEFWLFMRTRKRYWLYPLLILLLLLSALTVMTTGSALAPFIYSLF</sequence>
<evidence type="ECO:0000313" key="2">
    <source>
        <dbReference type="Proteomes" id="UP001597116"/>
    </source>
</evidence>
<comment type="caution">
    <text evidence="1">The sequence shown here is derived from an EMBL/GenBank/DDBJ whole genome shotgun (WGS) entry which is preliminary data.</text>
</comment>
<evidence type="ECO:0000313" key="1">
    <source>
        <dbReference type="EMBL" id="MFD1144111.1"/>
    </source>
</evidence>
<dbReference type="RefSeq" id="WP_265993368.1">
    <property type="nucleotide sequence ID" value="NZ_CP110973.1"/>
</dbReference>
<accession>A0ABW3QIP2</accession>
<keyword evidence="2" id="KW-1185">Reference proteome</keyword>
<proteinExistence type="predicted"/>
<organism evidence="1 2">
    <name type="scientific">Larkinella insperata</name>
    <dbReference type="NCBI Taxonomy" id="332158"/>
    <lineage>
        <taxon>Bacteria</taxon>
        <taxon>Pseudomonadati</taxon>
        <taxon>Bacteroidota</taxon>
        <taxon>Cytophagia</taxon>
        <taxon>Cytophagales</taxon>
        <taxon>Spirosomataceae</taxon>
        <taxon>Larkinella</taxon>
    </lineage>
</organism>
<gene>
    <name evidence="1" type="ORF">ACFQ4C_23505</name>
</gene>
<dbReference type="Pfam" id="PF19451">
    <property type="entry name" value="DUF5989"/>
    <property type="match status" value="1"/>
</dbReference>